<dbReference type="InterPro" id="IPR036426">
    <property type="entry name" value="Bulb-type_lectin_dom_sf"/>
</dbReference>
<dbReference type="Gene3D" id="2.90.10.30">
    <property type="match status" value="1"/>
</dbReference>
<evidence type="ECO:0000259" key="1">
    <source>
        <dbReference type="SMART" id="SM00108"/>
    </source>
</evidence>
<feature type="domain" description="Bulb-type lectin" evidence="1">
    <location>
        <begin position="166"/>
        <end position="281"/>
    </location>
</feature>
<dbReference type="Proteomes" id="UP000193920">
    <property type="component" value="Unassembled WGS sequence"/>
</dbReference>
<organism evidence="2 3">
    <name type="scientific">Neocallimastix californiae</name>
    <dbReference type="NCBI Taxonomy" id="1754190"/>
    <lineage>
        <taxon>Eukaryota</taxon>
        <taxon>Fungi</taxon>
        <taxon>Fungi incertae sedis</taxon>
        <taxon>Chytridiomycota</taxon>
        <taxon>Chytridiomycota incertae sedis</taxon>
        <taxon>Neocallimastigomycetes</taxon>
        <taxon>Neocallimastigales</taxon>
        <taxon>Neocallimastigaceae</taxon>
        <taxon>Neocallimastix</taxon>
    </lineage>
</organism>
<dbReference type="EMBL" id="MCOG01000385">
    <property type="protein sequence ID" value="ORY11080.1"/>
    <property type="molecule type" value="Genomic_DNA"/>
</dbReference>
<dbReference type="SMART" id="SM00108">
    <property type="entry name" value="B_lectin"/>
    <property type="match status" value="1"/>
</dbReference>
<sequence>MCFNMQTSSQGLSSFMFVTECTLMNKEFDCSRQCRTLMARANAKVIYDLSHFKLNDVVVWSSVRPEHQNLIVGMVYNNYNSDDYEGLTLYDPTRAPIWEFRAEGTSSSDKLDKEGYYLQVKYGYPFSNPDITSKIPKIYADKNYPYLTIPSNIKFLGNTLIYGGCNNILLSNQGLQSLNGRFSLILQENGNLVFKDNKVTIWESKTANLWHGVGPYKLIVGNDGIMRILNKFDYIMMSTNNNPDKENDHKYRYYRLQVLNAGTFRIINENGEEMWNMWSHAPYHNFNVYYEEEFYDSCESSAGNPNLPVITTIDKKVPL</sequence>
<keyword evidence="3" id="KW-1185">Reference proteome</keyword>
<evidence type="ECO:0000313" key="2">
    <source>
        <dbReference type="EMBL" id="ORY11080.1"/>
    </source>
</evidence>
<dbReference type="SUPFAM" id="SSF51110">
    <property type="entry name" value="alpha-D-mannose-specific plant lectins"/>
    <property type="match status" value="1"/>
</dbReference>
<reference evidence="2 3" key="1">
    <citation type="submission" date="2016-08" db="EMBL/GenBank/DDBJ databases">
        <title>A Parts List for Fungal Cellulosomes Revealed by Comparative Genomics.</title>
        <authorList>
            <consortium name="DOE Joint Genome Institute"/>
            <person name="Haitjema C.H."/>
            <person name="Gilmore S.P."/>
            <person name="Henske J.K."/>
            <person name="Solomon K.V."/>
            <person name="De Groot R."/>
            <person name="Kuo A."/>
            <person name="Mondo S.J."/>
            <person name="Salamov A.A."/>
            <person name="Labutti K."/>
            <person name="Zhao Z."/>
            <person name="Chiniquy J."/>
            <person name="Barry K."/>
            <person name="Brewer H.M."/>
            <person name="Purvine S.O."/>
            <person name="Wright A.T."/>
            <person name="Boxma B."/>
            <person name="Van Alen T."/>
            <person name="Hackstein J.H."/>
            <person name="Baker S.E."/>
            <person name="Grigoriev I.V."/>
            <person name="O'Malley M.A."/>
        </authorList>
    </citation>
    <scope>NUCLEOTIDE SEQUENCE [LARGE SCALE GENOMIC DNA]</scope>
    <source>
        <strain evidence="2 3">G1</strain>
    </source>
</reference>
<dbReference type="STRING" id="1754190.A0A1Y1ZLF6"/>
<gene>
    <name evidence="2" type="ORF">LY90DRAFT_518572</name>
</gene>
<dbReference type="AlphaFoldDB" id="A0A1Y1ZLF6"/>
<dbReference type="OrthoDB" id="2161183at2759"/>
<dbReference type="InterPro" id="IPR001480">
    <property type="entry name" value="Bulb-type_lectin_dom"/>
</dbReference>
<accession>A0A1Y1ZLF6</accession>
<proteinExistence type="predicted"/>
<protein>
    <recommendedName>
        <fullName evidence="1">Bulb-type lectin domain-containing protein</fullName>
    </recommendedName>
</protein>
<evidence type="ECO:0000313" key="3">
    <source>
        <dbReference type="Proteomes" id="UP000193920"/>
    </source>
</evidence>
<comment type="caution">
    <text evidence="2">The sequence shown here is derived from an EMBL/GenBank/DDBJ whole genome shotgun (WGS) entry which is preliminary data.</text>
</comment>
<name>A0A1Y1ZLF6_9FUNG</name>